<comment type="caution">
    <text evidence="1">The sequence shown here is derived from an EMBL/GenBank/DDBJ whole genome shotgun (WGS) entry which is preliminary data.</text>
</comment>
<evidence type="ECO:0000313" key="1">
    <source>
        <dbReference type="EMBL" id="MCP2260971.1"/>
    </source>
</evidence>
<name>A0ABT1HZR0_STRSD</name>
<organism evidence="1 2">
    <name type="scientific">Streptoalloteichus tenebrarius (strain ATCC 17920 / DSM 40477 / JCM 4838 / CBS 697.72 / NBRC 16177 / NCIMB 11028 / NRRL B-12390 / A12253. 1 / ISP 5477)</name>
    <name type="common">Streptomyces tenebrarius</name>
    <dbReference type="NCBI Taxonomy" id="1933"/>
    <lineage>
        <taxon>Bacteria</taxon>
        <taxon>Bacillati</taxon>
        <taxon>Actinomycetota</taxon>
        <taxon>Actinomycetes</taxon>
        <taxon>Pseudonocardiales</taxon>
        <taxon>Pseudonocardiaceae</taxon>
        <taxon>Streptoalloteichus</taxon>
    </lineage>
</organism>
<accession>A0ABT1HZR0</accession>
<reference evidence="1 2" key="1">
    <citation type="submission" date="2022-06" db="EMBL/GenBank/DDBJ databases">
        <title>Genomic Encyclopedia of Archaeal and Bacterial Type Strains, Phase II (KMG-II): from individual species to whole genera.</title>
        <authorList>
            <person name="Goeker M."/>
        </authorList>
    </citation>
    <scope>NUCLEOTIDE SEQUENCE [LARGE SCALE GENOMIC DNA]</scope>
    <source>
        <strain evidence="1 2">DSM 40477</strain>
    </source>
</reference>
<dbReference type="Proteomes" id="UP001205311">
    <property type="component" value="Unassembled WGS sequence"/>
</dbReference>
<proteinExistence type="predicted"/>
<evidence type="ECO:0000313" key="2">
    <source>
        <dbReference type="Proteomes" id="UP001205311"/>
    </source>
</evidence>
<sequence length="603" mass="65309">MTTPATHSSDRPLDWASVLPGVSWLGFTAPRRPPPHPAVLDVVESALRRRPSPLLETVSAALAPPWEELGDARDAADLLPGDVPAEGSTPDDRMALYAAARAVSELGAPHGWAVVVGTDPGPDVRHFLRHLARFSRATGFTLACVGGRTALRTLLGPDVRIVERLPTRSDGQPEGLSPADRRALTVVAACPMGAPLVAALRLGLSEEAAQALATTGPDGTPWIVLSRQTRREMRDGLDARARRHHAAELFDAWPPDGWGYLRRSHLAVRSGDRTRLRAQNLALFAGFATVGWEFLQRHVAAMADSLDTADISEASRRHHLAAHLAAARLAPRLRPAERARTAAVHHLRRARSLAEGPVEELDLTAELANVFALTRTEDGLATARRLYDEALAAVASIQDRVQRTRVEIILLNGLALVEYFEGNNHAALELEERAERLAYGVGAERPELTRWAVSLIGLNTAKLLTVRFGDRRGAIAKLTAALATTRSSPEDSRAVRGQLARLHFLEGDYPDVIRVLDDLYPDDRLAEGNQREEFRDRLLLALARLNVGDAEACQAQVGPLRLLATRIGSDLASAIVDVLARSSPEASDRPEAVATLGSSARSR</sequence>
<keyword evidence="2" id="KW-1185">Reference proteome</keyword>
<protein>
    <submittedName>
        <fullName evidence="1">Uncharacterized protein</fullName>
    </submittedName>
</protein>
<dbReference type="EMBL" id="JAMTCP010000034">
    <property type="protein sequence ID" value="MCP2260971.1"/>
    <property type="molecule type" value="Genomic_DNA"/>
</dbReference>
<dbReference type="RefSeq" id="WP_253671814.1">
    <property type="nucleotide sequence ID" value="NZ_JAMTCP010000034.1"/>
</dbReference>
<gene>
    <name evidence="1" type="ORF">LX15_004691</name>
</gene>